<dbReference type="InterPro" id="IPR038157">
    <property type="entry name" value="FeoA_core_dom"/>
</dbReference>
<dbReference type="Gene3D" id="2.30.30.90">
    <property type="match status" value="1"/>
</dbReference>
<feature type="domain" description="Ferrous iron transporter FeoA-like" evidence="2">
    <location>
        <begin position="5"/>
        <end position="85"/>
    </location>
</feature>
<dbReference type="InterPro" id="IPR008988">
    <property type="entry name" value="Transcriptional_repressor_C"/>
</dbReference>
<evidence type="ECO:0000256" key="1">
    <source>
        <dbReference type="ARBA" id="ARBA00023004"/>
    </source>
</evidence>
<organism evidence="3 4">
    <name type="scientific">Brevundimonas pondensis</name>
    <dbReference type="NCBI Taxonomy" id="2774189"/>
    <lineage>
        <taxon>Bacteria</taxon>
        <taxon>Pseudomonadati</taxon>
        <taxon>Pseudomonadota</taxon>
        <taxon>Alphaproteobacteria</taxon>
        <taxon>Caulobacterales</taxon>
        <taxon>Caulobacteraceae</taxon>
        <taxon>Brevundimonas</taxon>
    </lineage>
</organism>
<dbReference type="PANTHER" id="PTHR42954">
    <property type="entry name" value="FE(2+) TRANSPORT PROTEIN A"/>
    <property type="match status" value="1"/>
</dbReference>
<keyword evidence="4" id="KW-1185">Reference proteome</keyword>
<evidence type="ECO:0000313" key="3">
    <source>
        <dbReference type="EMBL" id="QTC88935.1"/>
    </source>
</evidence>
<protein>
    <submittedName>
        <fullName evidence="3">Ferrous iron transport protein A</fullName>
    </submittedName>
</protein>
<evidence type="ECO:0000313" key="4">
    <source>
        <dbReference type="Proteomes" id="UP000663942"/>
    </source>
</evidence>
<sequence length="95" mass="10840">MTDTIKLSQARRGDRGVIVQVGTHCHHQDHEVELERRLLELGFVEGARIEMLHEGLFGRDPIAMKVDDMRVALRRHEAASLMIRLDRHHQNGGAV</sequence>
<dbReference type="SMART" id="SM00899">
    <property type="entry name" value="FeoA"/>
    <property type="match status" value="1"/>
</dbReference>
<dbReference type="SUPFAM" id="SSF50037">
    <property type="entry name" value="C-terminal domain of transcriptional repressors"/>
    <property type="match status" value="1"/>
</dbReference>
<reference evidence="3 4" key="1">
    <citation type="submission" date="2020-09" db="EMBL/GenBank/DDBJ databases">
        <title>Brevundimonas sp. LVF1 isolated from an oligotrophic pond in Goettingen, Germany.</title>
        <authorList>
            <person name="Friedrich I."/>
            <person name="Klassen A."/>
            <person name="Neubauer H."/>
            <person name="Schneider D."/>
            <person name="Hertel R."/>
            <person name="Daniel R."/>
        </authorList>
    </citation>
    <scope>NUCLEOTIDE SEQUENCE [LARGE SCALE GENOMIC DNA]</scope>
    <source>
        <strain evidence="3 4">LVF1</strain>
    </source>
</reference>
<dbReference type="Proteomes" id="UP000663942">
    <property type="component" value="Chromosome"/>
</dbReference>
<evidence type="ECO:0000259" key="2">
    <source>
        <dbReference type="SMART" id="SM00899"/>
    </source>
</evidence>
<dbReference type="RefSeq" id="WP_207826502.1">
    <property type="nucleotide sequence ID" value="NZ_CP062006.1"/>
</dbReference>
<keyword evidence="1" id="KW-0408">Iron</keyword>
<dbReference type="Pfam" id="PF04023">
    <property type="entry name" value="FeoA"/>
    <property type="match status" value="1"/>
</dbReference>
<dbReference type="EMBL" id="CP062006">
    <property type="protein sequence ID" value="QTC88935.1"/>
    <property type="molecule type" value="Genomic_DNA"/>
</dbReference>
<gene>
    <name evidence="3" type="ORF">IFE19_06250</name>
</gene>
<proteinExistence type="predicted"/>
<dbReference type="InterPro" id="IPR007167">
    <property type="entry name" value="Fe-transptr_FeoA-like"/>
</dbReference>
<accession>A0ABX7SRJ8</accession>
<dbReference type="PANTHER" id="PTHR42954:SF2">
    <property type="entry name" value="FE(2+) TRANSPORT PROTEIN A"/>
    <property type="match status" value="1"/>
</dbReference>
<dbReference type="InterPro" id="IPR052713">
    <property type="entry name" value="FeoA"/>
</dbReference>
<name>A0ABX7SRJ8_9CAUL</name>